<keyword evidence="2" id="KW-1185">Reference proteome</keyword>
<proteinExistence type="predicted"/>
<reference evidence="1" key="2">
    <citation type="submission" date="2018-08" db="UniProtKB">
        <authorList>
            <consortium name="EnsemblPlants"/>
        </authorList>
    </citation>
    <scope>IDENTIFICATION</scope>
    <source>
        <strain evidence="1">Yugu1</strain>
    </source>
</reference>
<dbReference type="Proteomes" id="UP000004995">
    <property type="component" value="Unassembled WGS sequence"/>
</dbReference>
<dbReference type="InParanoid" id="K3YN35"/>
<dbReference type="eggNOG" id="ENOG502R5JG">
    <property type="taxonomic scope" value="Eukaryota"/>
</dbReference>
<evidence type="ECO:0000313" key="1">
    <source>
        <dbReference type="EnsemblPlants" id="KQL02616"/>
    </source>
</evidence>
<dbReference type="Gramene" id="KQL02616">
    <property type="protein sequence ID" value="KQL02616"/>
    <property type="gene ID" value="SETIT_015671mg"/>
</dbReference>
<dbReference type="Pfam" id="PF07893">
    <property type="entry name" value="DUF1668"/>
    <property type="match status" value="1"/>
</dbReference>
<sequence>MAAGGGEHQRHSKGRQRLLFVVEERRILDRGCDQYLVFMINLKDMFASAAGKDDDEDWAVAMRSLPRPVAQIDTLRGRHERLDLAAVSGAGGSTSIVVAVSCDGRTVIYDVAAAAGAPCGRELRYSMPGGTTLISSGTQLYAVPNHLWPPAGGDYAPSFQALQPPAQAGGGRDRRCWSWRELSCPQRPSPAGLAVELYGARLSGSLRHGAIQLPRLSGEEDRLPEPLTAVNAQSGAASAGSCGQKVPRVDGISNTVHPLVVASAPPALLPVARRRRAAILRGAATHTICRARWRTRWGSSPSAGAGSQQGRT</sequence>
<name>K3YN35_SETIT</name>
<protein>
    <submittedName>
        <fullName evidence="1">Uncharacterized protein</fullName>
    </submittedName>
</protein>
<dbReference type="HOGENOM" id="CLU_893093_0_0_1"/>
<evidence type="ECO:0000313" key="2">
    <source>
        <dbReference type="Proteomes" id="UP000004995"/>
    </source>
</evidence>
<dbReference type="InterPro" id="IPR012871">
    <property type="entry name" value="DUF1668_ORYSA"/>
</dbReference>
<dbReference type="EnsemblPlants" id="KQL02616">
    <property type="protein sequence ID" value="KQL02616"/>
    <property type="gene ID" value="SETIT_015671mg"/>
</dbReference>
<dbReference type="FunCoup" id="K3YN35">
    <property type="interactions" value="304"/>
</dbReference>
<dbReference type="AlphaFoldDB" id="K3YN35"/>
<organism evidence="1 2">
    <name type="scientific">Setaria italica</name>
    <name type="common">Foxtail millet</name>
    <name type="synonym">Panicum italicum</name>
    <dbReference type="NCBI Taxonomy" id="4555"/>
    <lineage>
        <taxon>Eukaryota</taxon>
        <taxon>Viridiplantae</taxon>
        <taxon>Streptophyta</taxon>
        <taxon>Embryophyta</taxon>
        <taxon>Tracheophyta</taxon>
        <taxon>Spermatophyta</taxon>
        <taxon>Magnoliopsida</taxon>
        <taxon>Liliopsida</taxon>
        <taxon>Poales</taxon>
        <taxon>Poaceae</taxon>
        <taxon>PACMAD clade</taxon>
        <taxon>Panicoideae</taxon>
        <taxon>Panicodae</taxon>
        <taxon>Paniceae</taxon>
        <taxon>Cenchrinae</taxon>
        <taxon>Setaria</taxon>
    </lineage>
</organism>
<dbReference type="EMBL" id="AGNK02003993">
    <property type="status" value="NOT_ANNOTATED_CDS"/>
    <property type="molecule type" value="Genomic_DNA"/>
</dbReference>
<reference evidence="2" key="1">
    <citation type="journal article" date="2012" name="Nat. Biotechnol.">
        <title>Reference genome sequence of the model plant Setaria.</title>
        <authorList>
            <person name="Bennetzen J.L."/>
            <person name="Schmutz J."/>
            <person name="Wang H."/>
            <person name="Percifield R."/>
            <person name="Hawkins J."/>
            <person name="Pontaroli A.C."/>
            <person name="Estep M."/>
            <person name="Feng L."/>
            <person name="Vaughn J.N."/>
            <person name="Grimwood J."/>
            <person name="Jenkins J."/>
            <person name="Barry K."/>
            <person name="Lindquist E."/>
            <person name="Hellsten U."/>
            <person name="Deshpande S."/>
            <person name="Wang X."/>
            <person name="Wu X."/>
            <person name="Mitros T."/>
            <person name="Triplett J."/>
            <person name="Yang X."/>
            <person name="Ye C.Y."/>
            <person name="Mauro-Herrera M."/>
            <person name="Wang L."/>
            <person name="Li P."/>
            <person name="Sharma M."/>
            <person name="Sharma R."/>
            <person name="Ronald P.C."/>
            <person name="Panaud O."/>
            <person name="Kellogg E.A."/>
            <person name="Brutnell T.P."/>
            <person name="Doust A.N."/>
            <person name="Tuskan G.A."/>
            <person name="Rokhsar D."/>
            <person name="Devos K.M."/>
        </authorList>
    </citation>
    <scope>NUCLEOTIDE SEQUENCE [LARGE SCALE GENOMIC DNA]</scope>
    <source>
        <strain evidence="2">cv. Yugu1</strain>
    </source>
</reference>
<accession>K3YN35</accession>